<dbReference type="AlphaFoldDB" id="A0A1F4Q046"/>
<reference evidence="2 3" key="1">
    <citation type="journal article" date="2016" name="Nat. Commun.">
        <title>Thousands of microbial genomes shed light on interconnected biogeochemical processes in an aquifer system.</title>
        <authorList>
            <person name="Anantharaman K."/>
            <person name="Brown C.T."/>
            <person name="Hug L.A."/>
            <person name="Sharon I."/>
            <person name="Castelle C.J."/>
            <person name="Probst A.J."/>
            <person name="Thomas B.C."/>
            <person name="Singh A."/>
            <person name="Wilkins M.J."/>
            <person name="Karaoz U."/>
            <person name="Brodie E.L."/>
            <person name="Williams K.H."/>
            <person name="Hubbard S.S."/>
            <person name="Banfield J.F."/>
        </authorList>
    </citation>
    <scope>NUCLEOTIDE SEQUENCE [LARGE SCALE GENOMIC DNA]</scope>
</reference>
<name>A0A1F4Q046_UNCSA</name>
<dbReference type="Pfam" id="PF11074">
    <property type="entry name" value="DUF2779"/>
    <property type="match status" value="1"/>
</dbReference>
<dbReference type="Gene3D" id="3.90.320.10">
    <property type="match status" value="1"/>
</dbReference>
<protein>
    <recommendedName>
        <fullName evidence="1">DUF2779 domain-containing protein</fullName>
    </recommendedName>
</protein>
<organism evidence="2 3">
    <name type="scientific">candidate division WOR-1 bacterium RIFCSPHIGHO2_01_FULL_53_15</name>
    <dbReference type="NCBI Taxonomy" id="1802564"/>
    <lineage>
        <taxon>Bacteria</taxon>
        <taxon>Bacillati</taxon>
        <taxon>Saganbacteria</taxon>
    </lineage>
</organism>
<dbReference type="InterPro" id="IPR021301">
    <property type="entry name" value="DUF2779"/>
</dbReference>
<dbReference type="InterPro" id="IPR011604">
    <property type="entry name" value="PDDEXK-like_dom_sf"/>
</dbReference>
<evidence type="ECO:0000313" key="2">
    <source>
        <dbReference type="EMBL" id="OGB89301.1"/>
    </source>
</evidence>
<evidence type="ECO:0000313" key="3">
    <source>
        <dbReference type="Proteomes" id="UP000178724"/>
    </source>
</evidence>
<accession>A0A1F4Q046</accession>
<comment type="caution">
    <text evidence="2">The sequence shown here is derived from an EMBL/GenBank/DDBJ whole genome shotgun (WGS) entry which is preliminary data.</text>
</comment>
<proteinExistence type="predicted"/>
<sequence length="492" mass="55937">MPKPQPFLSKSKYLNGVKCSKLLWCDFNKREAFGETDPATQAIFDQGTLVGELARKLYPEGILIGRENMPELTHAKSIEALKLRKPLFEAGLIYGRTYALPDILVPVENNAWDIIEVKSGTDVEEQHLIDTAFQKYVYSGAGLKVRHCYLMHINTEYLRKGPVEPKKLFTKVDITEKIKPYRQGLEKSIEETLAIMAGQEPKVKIGPHCGDPYPCPLEGLCWEFLPKGDIFQLYRGRKERLFALLDQGILKLTDIPLDDLNDKQLIQVKSHRSGKAHIDKEGIGDFLDELKYPLYLLDFETINPAVPVYDLTHPYEWIPFQFSLHVIEKEGGKPVHHPYLAPGDVDPRPEILRLLKSLLGSSGTVLAWNMHFEINCLKKSAKAYPDYISWVSRLEKRFIDLIVPFRGFSYYHPAQEGSASLKYVLPALTDSSYKGMEIADGGTASREYARVTFGENFDPKDLQKVRTALEKYCQLDTQAMIDILASLRNRGI</sequence>
<evidence type="ECO:0000259" key="1">
    <source>
        <dbReference type="Pfam" id="PF11074"/>
    </source>
</evidence>
<gene>
    <name evidence="2" type="ORF">A2625_03950</name>
</gene>
<dbReference type="EMBL" id="METM01000027">
    <property type="protein sequence ID" value="OGB89301.1"/>
    <property type="molecule type" value="Genomic_DNA"/>
</dbReference>
<dbReference type="Proteomes" id="UP000178724">
    <property type="component" value="Unassembled WGS sequence"/>
</dbReference>
<feature type="domain" description="DUF2779" evidence="1">
    <location>
        <begin position="295"/>
        <end position="420"/>
    </location>
</feature>